<dbReference type="Proteomes" id="UP001054945">
    <property type="component" value="Unassembled WGS sequence"/>
</dbReference>
<dbReference type="InterPro" id="IPR007110">
    <property type="entry name" value="Ig-like_dom"/>
</dbReference>
<dbReference type="InterPro" id="IPR036179">
    <property type="entry name" value="Ig-like_dom_sf"/>
</dbReference>
<name>A0AAV4S7X8_CAEEX</name>
<dbReference type="InterPro" id="IPR003598">
    <property type="entry name" value="Ig_sub2"/>
</dbReference>
<keyword evidence="6" id="KW-0472">Membrane</keyword>
<reference evidence="11 12" key="1">
    <citation type="submission" date="2021-06" db="EMBL/GenBank/DDBJ databases">
        <title>Caerostris extrusa draft genome.</title>
        <authorList>
            <person name="Kono N."/>
            <person name="Arakawa K."/>
        </authorList>
    </citation>
    <scope>NUCLEOTIDE SEQUENCE [LARGE SCALE GENOMIC DNA]</scope>
</reference>
<dbReference type="GO" id="GO:0043025">
    <property type="term" value="C:neuronal cell body"/>
    <property type="evidence" value="ECO:0007669"/>
    <property type="project" value="TreeGrafter"/>
</dbReference>
<keyword evidence="4" id="KW-0677">Repeat</keyword>
<feature type="domain" description="Ig-like" evidence="10">
    <location>
        <begin position="9"/>
        <end position="97"/>
    </location>
</feature>
<dbReference type="InterPro" id="IPR013098">
    <property type="entry name" value="Ig_I-set"/>
</dbReference>
<protein>
    <submittedName>
        <fullName evidence="11">Muscle, skeletal receptor tyrosine-protein kinase</fullName>
    </submittedName>
</protein>
<evidence type="ECO:0000256" key="5">
    <source>
        <dbReference type="ARBA" id="ARBA00022989"/>
    </source>
</evidence>
<gene>
    <name evidence="11" type="primary">MUSK</name>
    <name evidence="11" type="ORF">CEXT_25221</name>
</gene>
<comment type="caution">
    <text evidence="11">The sequence shown here is derived from an EMBL/GenBank/DDBJ whole genome shotgun (WGS) entry which is preliminary data.</text>
</comment>
<feature type="domain" description="Ig-like" evidence="10">
    <location>
        <begin position="101"/>
        <end position="191"/>
    </location>
</feature>
<keyword evidence="8" id="KW-0393">Immunoglobulin domain</keyword>
<evidence type="ECO:0000256" key="2">
    <source>
        <dbReference type="ARBA" id="ARBA00022692"/>
    </source>
</evidence>
<keyword evidence="11" id="KW-0418">Kinase</keyword>
<keyword evidence="2" id="KW-0812">Transmembrane</keyword>
<dbReference type="GO" id="GO:0030424">
    <property type="term" value="C:axon"/>
    <property type="evidence" value="ECO:0007669"/>
    <property type="project" value="TreeGrafter"/>
</dbReference>
<dbReference type="GO" id="GO:0007156">
    <property type="term" value="P:homophilic cell adhesion via plasma membrane adhesion molecules"/>
    <property type="evidence" value="ECO:0007669"/>
    <property type="project" value="TreeGrafter"/>
</dbReference>
<dbReference type="PANTHER" id="PTHR45080">
    <property type="entry name" value="CONTACTIN 5"/>
    <property type="match status" value="1"/>
</dbReference>
<dbReference type="Pfam" id="PF13927">
    <property type="entry name" value="Ig_3"/>
    <property type="match status" value="1"/>
</dbReference>
<keyword evidence="11" id="KW-0675">Receptor</keyword>
<evidence type="ECO:0000259" key="10">
    <source>
        <dbReference type="PROSITE" id="PS50835"/>
    </source>
</evidence>
<keyword evidence="7" id="KW-1015">Disulfide bond</keyword>
<evidence type="ECO:0000256" key="4">
    <source>
        <dbReference type="ARBA" id="ARBA00022737"/>
    </source>
</evidence>
<proteinExistence type="predicted"/>
<dbReference type="Gene3D" id="2.60.40.10">
    <property type="entry name" value="Immunoglobulins"/>
    <property type="match status" value="2"/>
</dbReference>
<evidence type="ECO:0000313" key="11">
    <source>
        <dbReference type="EMBL" id="GIY29755.1"/>
    </source>
</evidence>
<dbReference type="InterPro" id="IPR013783">
    <property type="entry name" value="Ig-like_fold"/>
</dbReference>
<dbReference type="AlphaFoldDB" id="A0AAV4S7X8"/>
<dbReference type="Gene3D" id="1.10.2000.10">
    <property type="entry name" value="Frizzled cysteine-rich domain"/>
    <property type="match status" value="1"/>
</dbReference>
<dbReference type="SMART" id="SM00408">
    <property type="entry name" value="IGc2"/>
    <property type="match status" value="2"/>
</dbReference>
<organism evidence="11 12">
    <name type="scientific">Caerostris extrusa</name>
    <name type="common">Bark spider</name>
    <name type="synonym">Caerostris bankana</name>
    <dbReference type="NCBI Taxonomy" id="172846"/>
    <lineage>
        <taxon>Eukaryota</taxon>
        <taxon>Metazoa</taxon>
        <taxon>Ecdysozoa</taxon>
        <taxon>Arthropoda</taxon>
        <taxon>Chelicerata</taxon>
        <taxon>Arachnida</taxon>
        <taxon>Araneae</taxon>
        <taxon>Araneomorphae</taxon>
        <taxon>Entelegynae</taxon>
        <taxon>Araneoidea</taxon>
        <taxon>Araneidae</taxon>
        <taxon>Caerostris</taxon>
    </lineage>
</organism>
<feature type="region of interest" description="Disordered" evidence="9">
    <location>
        <begin position="195"/>
        <end position="274"/>
    </location>
</feature>
<dbReference type="FunFam" id="2.60.40.10:FF:000008">
    <property type="entry name" value="roundabout homolog 2 isoform X2"/>
    <property type="match status" value="1"/>
</dbReference>
<keyword evidence="11" id="KW-0808">Transferase</keyword>
<evidence type="ECO:0000256" key="1">
    <source>
        <dbReference type="ARBA" id="ARBA00004167"/>
    </source>
</evidence>
<evidence type="ECO:0000313" key="12">
    <source>
        <dbReference type="Proteomes" id="UP001054945"/>
    </source>
</evidence>
<keyword evidence="3" id="KW-0732">Signal</keyword>
<evidence type="ECO:0000256" key="6">
    <source>
        <dbReference type="ARBA" id="ARBA00023136"/>
    </source>
</evidence>
<dbReference type="GO" id="GO:0008046">
    <property type="term" value="F:axon guidance receptor activity"/>
    <property type="evidence" value="ECO:0007669"/>
    <property type="project" value="TreeGrafter"/>
</dbReference>
<dbReference type="SMART" id="SM00409">
    <property type="entry name" value="IG"/>
    <property type="match status" value="2"/>
</dbReference>
<dbReference type="GO" id="GO:0016301">
    <property type="term" value="F:kinase activity"/>
    <property type="evidence" value="ECO:0007669"/>
    <property type="project" value="UniProtKB-KW"/>
</dbReference>
<keyword evidence="5" id="KW-1133">Transmembrane helix</keyword>
<evidence type="ECO:0000256" key="9">
    <source>
        <dbReference type="SAM" id="MobiDB-lite"/>
    </source>
</evidence>
<dbReference type="Pfam" id="PF07679">
    <property type="entry name" value="I-set"/>
    <property type="match status" value="1"/>
</dbReference>
<evidence type="ECO:0000256" key="7">
    <source>
        <dbReference type="ARBA" id="ARBA00023157"/>
    </source>
</evidence>
<sequence length="414" mass="46542">MWRNVGCKPAILEGPRNVTVLSGSSVLFRCAVDGDPEPAVSWQKNGRSLHYAGHANYRVLESGDLKLDNVGLADDGLYHCIARNVKGMDYSAQARLHVEEPAKLKGGRSIYNVSWGSNVRLECSAQGEPPPVITWFQDGEPLDDAYALADPVFTHSELFLNATRTTSFTCKATNSLISLNSSLVTDSKQFQLYVTPKDEDEDEEEEWDDNLPFDVPGSEEDDVKEGEEEEDPLLLNELEEEEEEEKWEEKKEEVSGSGAEKPREESGPFGGGGEVTVGYCAPYTGQICRRYLNGSGHVYYNFTSENHPIPLNEQITTELWSELISSLLEPCRHDMLFLLVTQFLTPEGEYYFDINSIEDKNTFFLSCTFMRKIKEVPSRRSGSWFSIVSGLGLMERRVLGYFGPSADTIFFIRK</sequence>
<dbReference type="InterPro" id="IPR036790">
    <property type="entry name" value="Frizzled_dom_sf"/>
</dbReference>
<keyword evidence="12" id="KW-1185">Reference proteome</keyword>
<dbReference type="SUPFAM" id="SSF48726">
    <property type="entry name" value="Immunoglobulin"/>
    <property type="match status" value="2"/>
</dbReference>
<dbReference type="InterPro" id="IPR050958">
    <property type="entry name" value="Cell_Adh-Cytoskel_Orgn"/>
</dbReference>
<dbReference type="PANTHER" id="PTHR45080:SF8">
    <property type="entry name" value="IG-LIKE DOMAIN-CONTAINING PROTEIN"/>
    <property type="match status" value="1"/>
</dbReference>
<dbReference type="EMBL" id="BPLR01009123">
    <property type="protein sequence ID" value="GIY29755.1"/>
    <property type="molecule type" value="Genomic_DNA"/>
</dbReference>
<dbReference type="GO" id="GO:0050808">
    <property type="term" value="P:synapse organization"/>
    <property type="evidence" value="ECO:0007669"/>
    <property type="project" value="TreeGrafter"/>
</dbReference>
<feature type="compositionally biased region" description="Acidic residues" evidence="9">
    <location>
        <begin position="198"/>
        <end position="246"/>
    </location>
</feature>
<evidence type="ECO:0000256" key="8">
    <source>
        <dbReference type="ARBA" id="ARBA00023319"/>
    </source>
</evidence>
<dbReference type="InterPro" id="IPR003599">
    <property type="entry name" value="Ig_sub"/>
</dbReference>
<feature type="compositionally biased region" description="Basic and acidic residues" evidence="9">
    <location>
        <begin position="247"/>
        <end position="266"/>
    </location>
</feature>
<dbReference type="GO" id="GO:0005886">
    <property type="term" value="C:plasma membrane"/>
    <property type="evidence" value="ECO:0007669"/>
    <property type="project" value="TreeGrafter"/>
</dbReference>
<accession>A0AAV4S7X8</accession>
<dbReference type="PROSITE" id="PS50835">
    <property type="entry name" value="IG_LIKE"/>
    <property type="match status" value="2"/>
</dbReference>
<evidence type="ECO:0000256" key="3">
    <source>
        <dbReference type="ARBA" id="ARBA00022729"/>
    </source>
</evidence>
<comment type="subcellular location">
    <subcellularLocation>
        <location evidence="1">Membrane</location>
        <topology evidence="1">Single-pass membrane protein</topology>
    </subcellularLocation>
</comment>